<dbReference type="EMBL" id="FPBD01000005">
    <property type="protein sequence ID" value="SFT93682.1"/>
    <property type="molecule type" value="Genomic_DNA"/>
</dbReference>
<sequence>MKAIDPQNLRGLHLFYNPYSNCAQRVMLLLAEKGIEAEMHFVDLMRSEQLTPEYHAINPDAAVPALVHDGVAMNESIDILQYLEELYPAPSFTPSDLAQKAQMEALLESAEASHMSMVVNYVYSCGYGRLPTPRDAQFYKDHVPHRAQFHADRFAGRTANNPEGAKRIVFEQFSELERLLETQEWLVGDQYSLADIAWFPNTIILRQLGYSFVSLPRVNDWISRIEAREAYKTGIRSRFMKVPNWVIRLTTRLLRQLGGRR</sequence>
<dbReference type="PANTHER" id="PTHR44051">
    <property type="entry name" value="GLUTATHIONE S-TRANSFERASE-RELATED"/>
    <property type="match status" value="1"/>
</dbReference>
<evidence type="ECO:0000313" key="4">
    <source>
        <dbReference type="Proteomes" id="UP000183371"/>
    </source>
</evidence>
<dbReference type="SUPFAM" id="SSF52833">
    <property type="entry name" value="Thioredoxin-like"/>
    <property type="match status" value="1"/>
</dbReference>
<dbReference type="PROSITE" id="PS50405">
    <property type="entry name" value="GST_CTER"/>
    <property type="match status" value="1"/>
</dbReference>
<dbReference type="InterPro" id="IPR040079">
    <property type="entry name" value="Glutathione_S-Trfase"/>
</dbReference>
<keyword evidence="3" id="KW-0808">Transferase</keyword>
<dbReference type="GO" id="GO:0016740">
    <property type="term" value="F:transferase activity"/>
    <property type="evidence" value="ECO:0007669"/>
    <property type="project" value="UniProtKB-KW"/>
</dbReference>
<organism evidence="3 4">
    <name type="scientific">Pseudovibrio denitrificans</name>
    <dbReference type="NCBI Taxonomy" id="258256"/>
    <lineage>
        <taxon>Bacteria</taxon>
        <taxon>Pseudomonadati</taxon>
        <taxon>Pseudomonadota</taxon>
        <taxon>Alphaproteobacteria</taxon>
        <taxon>Hyphomicrobiales</taxon>
        <taxon>Stappiaceae</taxon>
        <taxon>Pseudovibrio</taxon>
    </lineage>
</organism>
<gene>
    <name evidence="3" type="ORF">SAMN05444141_10585</name>
</gene>
<protein>
    <submittedName>
        <fullName evidence="3">Glutathione S-transferase</fullName>
    </submittedName>
</protein>
<dbReference type="PROSITE" id="PS50404">
    <property type="entry name" value="GST_NTER"/>
    <property type="match status" value="1"/>
</dbReference>
<dbReference type="InterPro" id="IPR036249">
    <property type="entry name" value="Thioredoxin-like_sf"/>
</dbReference>
<dbReference type="CDD" id="cd00299">
    <property type="entry name" value="GST_C_family"/>
    <property type="match status" value="1"/>
</dbReference>
<dbReference type="SFLD" id="SFLDS00019">
    <property type="entry name" value="Glutathione_Transferase_(cytos"/>
    <property type="match status" value="1"/>
</dbReference>
<reference evidence="4" key="1">
    <citation type="submission" date="2016-10" db="EMBL/GenBank/DDBJ databases">
        <authorList>
            <person name="Varghese N."/>
            <person name="Submissions S."/>
        </authorList>
    </citation>
    <scope>NUCLEOTIDE SEQUENCE [LARGE SCALE GENOMIC DNA]</scope>
    <source>
        <strain evidence="4">DSM 17465</strain>
    </source>
</reference>
<dbReference type="InterPro" id="IPR010987">
    <property type="entry name" value="Glutathione-S-Trfase_C-like"/>
</dbReference>
<dbReference type="Gene3D" id="1.20.1050.10">
    <property type="match status" value="1"/>
</dbReference>
<name>A0A1I7C2M1_9HYPH</name>
<dbReference type="Pfam" id="PF00043">
    <property type="entry name" value="GST_C"/>
    <property type="match status" value="1"/>
</dbReference>
<dbReference type="InterPro" id="IPR004045">
    <property type="entry name" value="Glutathione_S-Trfase_N"/>
</dbReference>
<dbReference type="InterPro" id="IPR004046">
    <property type="entry name" value="GST_C"/>
</dbReference>
<feature type="domain" description="GST C-terminal" evidence="2">
    <location>
        <begin position="96"/>
        <end position="244"/>
    </location>
</feature>
<dbReference type="SUPFAM" id="SSF47616">
    <property type="entry name" value="GST C-terminal domain-like"/>
    <property type="match status" value="1"/>
</dbReference>
<dbReference type="SFLD" id="SFLDG00358">
    <property type="entry name" value="Main_(cytGST)"/>
    <property type="match status" value="1"/>
</dbReference>
<evidence type="ECO:0000313" key="3">
    <source>
        <dbReference type="EMBL" id="SFT93682.1"/>
    </source>
</evidence>
<accession>A0A1I7C2M1</accession>
<feature type="domain" description="GST N-terminal" evidence="1">
    <location>
        <begin position="10"/>
        <end position="91"/>
    </location>
</feature>
<evidence type="ECO:0000259" key="1">
    <source>
        <dbReference type="PROSITE" id="PS50404"/>
    </source>
</evidence>
<proteinExistence type="predicted"/>
<keyword evidence="4" id="KW-1185">Reference proteome</keyword>
<dbReference type="RefSeq" id="WP_083417037.1">
    <property type="nucleotide sequence ID" value="NZ_FPBD01000005.1"/>
</dbReference>
<dbReference type="Gene3D" id="3.40.30.10">
    <property type="entry name" value="Glutaredoxin"/>
    <property type="match status" value="1"/>
</dbReference>
<dbReference type="InterPro" id="IPR036282">
    <property type="entry name" value="Glutathione-S-Trfase_C_sf"/>
</dbReference>
<evidence type="ECO:0000259" key="2">
    <source>
        <dbReference type="PROSITE" id="PS50405"/>
    </source>
</evidence>
<dbReference type="Pfam" id="PF13409">
    <property type="entry name" value="GST_N_2"/>
    <property type="match status" value="1"/>
</dbReference>
<dbReference type="PANTHER" id="PTHR44051:SF2">
    <property type="entry name" value="HYPOTHETICAL GLUTATHIONE S-TRANSFERASE LIKE PROTEIN"/>
    <property type="match status" value="1"/>
</dbReference>
<dbReference type="Proteomes" id="UP000183371">
    <property type="component" value="Unassembled WGS sequence"/>
</dbReference>
<dbReference type="AlphaFoldDB" id="A0A1I7C2M1"/>